<name>A0A0F9V5Z5_9ZZZZ</name>
<gene>
    <name evidence="1" type="ORF">LCGC14_0124500</name>
</gene>
<dbReference type="EMBL" id="LAZR01000039">
    <property type="protein sequence ID" value="KKO00676.1"/>
    <property type="molecule type" value="Genomic_DNA"/>
</dbReference>
<dbReference type="AlphaFoldDB" id="A0A0F9V5Z5"/>
<dbReference type="InterPro" id="IPR017853">
    <property type="entry name" value="GH"/>
</dbReference>
<accession>A0A0F9V5Z5</accession>
<evidence type="ECO:0000313" key="1">
    <source>
        <dbReference type="EMBL" id="KKO00676.1"/>
    </source>
</evidence>
<dbReference type="SUPFAM" id="SSF51445">
    <property type="entry name" value="(Trans)glycosidases"/>
    <property type="match status" value="1"/>
</dbReference>
<sequence>MDTLDQCARDGRYPVTLHNYVGLGDNGGTVQTVDDWHELGITVGKTPAQSGGEAVPLVRAMLDRCAELGMMCFVNDSRCAGHVMLGGGSEDDLRRGIEAALKDYGDHPALMGFEVGDEPAQQKITAVFGTHGIQREMAPHLTPFLSIGGYSAGALEWMQIRSYGRYLEELAEVGKSRVFFHNNYALAAKDGENHVDSFFLTLKMYADKARQLGDIWTWVTLCCVPHGYIPDLNCDDIRWQINAAAACGFKGIAWYLLYMSRFQNYRNAPYNIHGRKTDMYWILSDQQREFNHMHGSTLAKLTFKEASFIGGAYGGWPSTLDSELVKAAKVFENEYPIIISEFKDADGRDYVSIVNNSGDKMGNALITWHGKPDLFQIGWDGDEYKPRVYFDDDWPENPSLQTCVPLAPGQMELFRVESDAPERL</sequence>
<protein>
    <submittedName>
        <fullName evidence="1">Uncharacterized protein</fullName>
    </submittedName>
</protein>
<comment type="caution">
    <text evidence="1">The sequence shown here is derived from an EMBL/GenBank/DDBJ whole genome shotgun (WGS) entry which is preliminary data.</text>
</comment>
<reference evidence="1" key="1">
    <citation type="journal article" date="2015" name="Nature">
        <title>Complex archaea that bridge the gap between prokaryotes and eukaryotes.</title>
        <authorList>
            <person name="Spang A."/>
            <person name="Saw J.H."/>
            <person name="Jorgensen S.L."/>
            <person name="Zaremba-Niedzwiedzka K."/>
            <person name="Martijn J."/>
            <person name="Lind A.E."/>
            <person name="van Eijk R."/>
            <person name="Schleper C."/>
            <person name="Guy L."/>
            <person name="Ettema T.J."/>
        </authorList>
    </citation>
    <scope>NUCLEOTIDE SEQUENCE</scope>
</reference>
<organism evidence="1">
    <name type="scientific">marine sediment metagenome</name>
    <dbReference type="NCBI Taxonomy" id="412755"/>
    <lineage>
        <taxon>unclassified sequences</taxon>
        <taxon>metagenomes</taxon>
        <taxon>ecological metagenomes</taxon>
    </lineage>
</organism>
<proteinExistence type="predicted"/>